<keyword evidence="1" id="KW-0812">Transmembrane</keyword>
<evidence type="ECO:0000256" key="1">
    <source>
        <dbReference type="SAM" id="Phobius"/>
    </source>
</evidence>
<dbReference type="Gene3D" id="3.10.450.50">
    <property type="match status" value="1"/>
</dbReference>
<dbReference type="PANTHER" id="PTHR38436">
    <property type="entry name" value="POLYKETIDE CYCLASE SNOAL-LIKE DOMAIN"/>
    <property type="match status" value="1"/>
</dbReference>
<dbReference type="EMBL" id="WNKV01000001">
    <property type="protein sequence ID" value="MTW14855.1"/>
    <property type="molecule type" value="Genomic_DNA"/>
</dbReference>
<feature type="transmembrane region" description="Helical" evidence="1">
    <location>
        <begin position="160"/>
        <end position="183"/>
    </location>
</feature>
<name>A0A327K3G4_9BRAD</name>
<dbReference type="GO" id="GO:0030638">
    <property type="term" value="P:polyketide metabolic process"/>
    <property type="evidence" value="ECO:0007669"/>
    <property type="project" value="InterPro"/>
</dbReference>
<dbReference type="RefSeq" id="WP_111385558.1">
    <property type="nucleotide sequence ID" value="NZ_NPEW01000108.1"/>
</dbReference>
<keyword evidence="1" id="KW-0472">Membrane</keyword>
<accession>A0A327K3G4</accession>
<keyword evidence="1" id="KW-1133">Transmembrane helix</keyword>
<proteinExistence type="predicted"/>
<gene>
    <name evidence="2" type="ORF">GJ689_01305</name>
</gene>
<evidence type="ECO:0000313" key="2">
    <source>
        <dbReference type="EMBL" id="MTW14855.1"/>
    </source>
</evidence>
<organism evidence="2 3">
    <name type="scientific">Rhodoplanes serenus</name>
    <dbReference type="NCBI Taxonomy" id="200615"/>
    <lineage>
        <taxon>Bacteria</taxon>
        <taxon>Pseudomonadati</taxon>
        <taxon>Pseudomonadota</taxon>
        <taxon>Alphaproteobacteria</taxon>
        <taxon>Hyphomicrobiales</taxon>
        <taxon>Nitrobacteraceae</taxon>
        <taxon>Rhodoplanes</taxon>
    </lineage>
</organism>
<comment type="caution">
    <text evidence="2">The sequence shown here is derived from an EMBL/GenBank/DDBJ whole genome shotgun (WGS) entry which is preliminary data.</text>
</comment>
<dbReference type="AlphaFoldDB" id="A0A327K3G4"/>
<protein>
    <submittedName>
        <fullName evidence="2">Ester cyclase</fullName>
    </submittedName>
</protein>
<dbReference type="InterPro" id="IPR009959">
    <property type="entry name" value="Cyclase_SnoaL-like"/>
</dbReference>
<dbReference type="PANTHER" id="PTHR38436:SF1">
    <property type="entry name" value="ESTER CYCLASE"/>
    <property type="match status" value="1"/>
</dbReference>
<dbReference type="InterPro" id="IPR032710">
    <property type="entry name" value="NTF2-like_dom_sf"/>
</dbReference>
<dbReference type="SUPFAM" id="SSF54427">
    <property type="entry name" value="NTF2-like"/>
    <property type="match status" value="1"/>
</dbReference>
<reference evidence="2 3" key="1">
    <citation type="submission" date="2019-11" db="EMBL/GenBank/DDBJ databases">
        <title>Whole-genome sequence of Rhodoplanes serenus DSM 18633, type strain.</title>
        <authorList>
            <person name="Kyndt J.A."/>
            <person name="Meyer T.E."/>
        </authorList>
    </citation>
    <scope>NUCLEOTIDE SEQUENCE [LARGE SCALE GENOMIC DNA]</scope>
    <source>
        <strain evidence="2 3">DSM 18633</strain>
    </source>
</reference>
<evidence type="ECO:0000313" key="3">
    <source>
        <dbReference type="Proteomes" id="UP000438991"/>
    </source>
</evidence>
<dbReference type="Pfam" id="PF07366">
    <property type="entry name" value="SnoaL"/>
    <property type="match status" value="1"/>
</dbReference>
<sequence length="185" mass="20252">MPAIADTARTSDLSHANIALVQNGFSALRRRDLDACAGLLAPDLIINLAGMPFQMRGPAAWRRNAEVLFAAFPDVQIHVDDIFATSDKVAVRARLTGTHTGPFLGNPPTGKRFEYHSNELYRIADGKIAEEWICSDMLTLMTQIGAIPARHLMLMWLAGFRIWIAAGSGLVIGAALMLLWQLVRA</sequence>
<dbReference type="Proteomes" id="UP000438991">
    <property type="component" value="Unassembled WGS sequence"/>
</dbReference>